<dbReference type="SUPFAM" id="SSF51445">
    <property type="entry name" value="(Trans)glycosidases"/>
    <property type="match status" value="1"/>
</dbReference>
<reference evidence="14" key="1">
    <citation type="submission" date="2017-10" db="EMBL/GenBank/DDBJ databases">
        <title>Whole genome sequencing of various Bordetella species.</title>
        <authorList>
            <person name="Weigand M.R."/>
            <person name="Loparev V."/>
            <person name="Peng Y."/>
            <person name="Bowden K.E."/>
            <person name="Tondella M.L."/>
            <person name="Williams M.M."/>
        </authorList>
    </citation>
    <scope>NUCLEOTIDE SEQUENCE [LARGE SCALE GENOMIC DNA]</scope>
    <source>
        <strain evidence="14">H720</strain>
    </source>
</reference>
<dbReference type="Gene3D" id="2.60.40.10">
    <property type="entry name" value="Immunoglobulins"/>
    <property type="match status" value="2"/>
</dbReference>
<evidence type="ECO:0000256" key="6">
    <source>
        <dbReference type="ARBA" id="ARBA00022676"/>
    </source>
</evidence>
<sequence length="720" mass="79332">MSRDPLSAAEREALIHGVHGDPFALLGPHDGWLRVLAPGASRVSAHLADGSLIDLQPCAATLFSAAVPGLQGRGPLAYRLRIHWSDRIEDINDPYAFGPLADEATLAAHAQGDWRAVQALAPALTEHEGVPGLRCAVWAPNARCVALVGDFNGWDVRRHPMRLRHRAGIWEFFLPDARPGQRYKFALLGQDGQWRWKADPWARRAELPPATASVIDDGGVHAWTDAGWMARRAAGQAPQAPISIYEVHACSWHDPESGDCLWDQLADRLPAYAGAMGFTHVELMPIMEYPFGGSWGYQPLGMFAPTARLGPPEAFARFVDRCHAAGVGVLLDWVPAHFPDDPHGLARFDGTALYEYADPREGYHPDWHSCVYNLGRNEVRAMLLASAQHWLEHYHVDGLRVDAVASMLYRDYSRAPGQWLPNRHGGRENLESIDFLRALTDSVRARGDGAITIAEESTAWPGVTAATASSGLGFDYKWNMGWMHDTLRYQQRDPIHRRHHHADMTFGLVYAFSERFILPLSHDEVVHGKGALAAKMAAGDAPARLAALRAYLAFMWAHPGKKLLFMGGEIGQWREWDHDRSVDWALLDEPGHRGVQRTVRALNQLYASLPALHAGDADPAGFAWVILDDTDNSVLAFERHAAGHAPVLAVCNFTPVRREDYRVGACRGGAWRVLLDSGADEAPAARPRTTGQPAHGRADSLVLALPGMTTLLLTPDHRES</sequence>
<dbReference type="InterPro" id="IPR017853">
    <property type="entry name" value="GH"/>
</dbReference>
<dbReference type="HAMAP" id="MF_00685">
    <property type="entry name" value="GlgB"/>
    <property type="match status" value="1"/>
</dbReference>
<dbReference type="InterPro" id="IPR037439">
    <property type="entry name" value="Branching_enzy"/>
</dbReference>
<dbReference type="Pfam" id="PF02922">
    <property type="entry name" value="CBM_48"/>
    <property type="match status" value="1"/>
</dbReference>
<dbReference type="InterPro" id="IPR004193">
    <property type="entry name" value="Glyco_hydro_13_N"/>
</dbReference>
<dbReference type="EMBL" id="CP024172">
    <property type="protein sequence ID" value="AZW18668.1"/>
    <property type="molecule type" value="Genomic_DNA"/>
</dbReference>
<dbReference type="InterPro" id="IPR006407">
    <property type="entry name" value="GlgB"/>
</dbReference>
<dbReference type="PIRSF" id="PIRSF000463">
    <property type="entry name" value="GlgB"/>
    <property type="match status" value="1"/>
</dbReference>
<gene>
    <name evidence="10" type="primary">glgB</name>
    <name evidence="13" type="ORF">CS347_18835</name>
</gene>
<evidence type="ECO:0000256" key="1">
    <source>
        <dbReference type="ARBA" id="ARBA00000826"/>
    </source>
</evidence>
<accession>A0AAN1S083</accession>
<dbReference type="Proteomes" id="UP000282741">
    <property type="component" value="Chromosome"/>
</dbReference>
<evidence type="ECO:0000256" key="2">
    <source>
        <dbReference type="ARBA" id="ARBA00002953"/>
    </source>
</evidence>
<dbReference type="FunFam" id="3.20.20.80:FF:000003">
    <property type="entry name" value="1,4-alpha-glucan branching enzyme GlgB"/>
    <property type="match status" value="1"/>
</dbReference>
<dbReference type="InterPro" id="IPR014756">
    <property type="entry name" value="Ig_E-set"/>
</dbReference>
<dbReference type="EC" id="2.4.1.18" evidence="10"/>
<keyword evidence="7 10" id="KW-0808">Transferase</keyword>
<name>A0AAN1S083_9BORD</name>
<feature type="active site" description="Nucleophile" evidence="10 11">
    <location>
        <position position="402"/>
    </location>
</feature>
<dbReference type="Pfam" id="PF22019">
    <property type="entry name" value="GlgB_N"/>
    <property type="match status" value="1"/>
</dbReference>
<dbReference type="CDD" id="cd11322">
    <property type="entry name" value="AmyAc_Glg_BE"/>
    <property type="match status" value="1"/>
</dbReference>
<dbReference type="GO" id="GO:0043169">
    <property type="term" value="F:cation binding"/>
    <property type="evidence" value="ECO:0007669"/>
    <property type="project" value="InterPro"/>
</dbReference>
<dbReference type="GO" id="GO:0005829">
    <property type="term" value="C:cytosol"/>
    <property type="evidence" value="ECO:0007669"/>
    <property type="project" value="TreeGrafter"/>
</dbReference>
<comment type="similarity">
    <text evidence="4 10">Belongs to the glycosyl hydrolase 13 family. GlgB subfamily.</text>
</comment>
<dbReference type="InterPro" id="IPR013783">
    <property type="entry name" value="Ig-like_fold"/>
</dbReference>
<keyword evidence="5 10" id="KW-0321">Glycogen metabolism</keyword>
<dbReference type="SUPFAM" id="SSF81296">
    <property type="entry name" value="E set domains"/>
    <property type="match status" value="2"/>
</dbReference>
<keyword evidence="6 10" id="KW-0328">Glycosyltransferase</keyword>
<feature type="domain" description="Glycosyl hydrolase family 13 catalytic" evidence="12">
    <location>
        <begin position="246"/>
        <end position="613"/>
    </location>
</feature>
<keyword evidence="9 10" id="KW-0119">Carbohydrate metabolism</keyword>
<evidence type="ECO:0000256" key="4">
    <source>
        <dbReference type="ARBA" id="ARBA00009000"/>
    </source>
</evidence>
<dbReference type="InterPro" id="IPR013780">
    <property type="entry name" value="Glyco_hydro_b"/>
</dbReference>
<dbReference type="InterPro" id="IPR054169">
    <property type="entry name" value="GlgB_N"/>
</dbReference>
<comment type="function">
    <text evidence="2 10">Catalyzes the formation of the alpha-1,6-glucosidic linkages in glycogen by scission of a 1,4-alpha-linked oligosaccharide from growing alpha-1,4-glucan chains and the subsequent attachment of the oligosaccharide to the alpha-1,6 position.</text>
</comment>
<dbReference type="Gene3D" id="3.20.20.80">
    <property type="entry name" value="Glycosidases"/>
    <property type="match status" value="1"/>
</dbReference>
<dbReference type="GO" id="GO:0003844">
    <property type="term" value="F:1,4-alpha-glucan branching enzyme activity"/>
    <property type="evidence" value="ECO:0007669"/>
    <property type="project" value="UniProtKB-UniRule"/>
</dbReference>
<keyword evidence="8 10" id="KW-0320">Glycogen biosynthesis</keyword>
<dbReference type="SMART" id="SM00642">
    <property type="entry name" value="Aamy"/>
    <property type="match status" value="1"/>
</dbReference>
<comment type="pathway">
    <text evidence="3 10">Glycan biosynthesis; glycogen biosynthesis.</text>
</comment>
<dbReference type="RefSeq" id="WP_048940128.1">
    <property type="nucleotide sequence ID" value="NZ_CP012077.1"/>
</dbReference>
<dbReference type="InterPro" id="IPR044143">
    <property type="entry name" value="GlgB_N_E_set_prok"/>
</dbReference>
<dbReference type="GO" id="GO:0005978">
    <property type="term" value="P:glycogen biosynthetic process"/>
    <property type="evidence" value="ECO:0007669"/>
    <property type="project" value="UniProtKB-UniRule"/>
</dbReference>
<dbReference type="CDD" id="cd02855">
    <property type="entry name" value="E_set_GBE_prok_N"/>
    <property type="match status" value="1"/>
</dbReference>
<dbReference type="NCBIfam" id="NF008967">
    <property type="entry name" value="PRK12313.1"/>
    <property type="match status" value="1"/>
</dbReference>
<dbReference type="InterPro" id="IPR006047">
    <property type="entry name" value="GH13_cat_dom"/>
</dbReference>
<comment type="catalytic activity">
    <reaction evidence="1 10">
        <text>Transfers a segment of a (1-&gt;4)-alpha-D-glucan chain to a primary hydroxy group in a similar glucan chain.</text>
        <dbReference type="EC" id="2.4.1.18"/>
    </reaction>
</comment>
<protein>
    <recommendedName>
        <fullName evidence="10">1,4-alpha-glucan branching enzyme GlgB</fullName>
        <ecNumber evidence="10">2.4.1.18</ecNumber>
    </recommendedName>
    <alternativeName>
        <fullName evidence="10">1,4-alpha-D-glucan:1,4-alpha-D-glucan 6-glucosyl-transferase</fullName>
    </alternativeName>
    <alternativeName>
        <fullName evidence="10">Alpha-(1-&gt;4)-glucan branching enzyme</fullName>
    </alternativeName>
    <alternativeName>
        <fullName evidence="10">Glycogen branching enzyme</fullName>
        <shortName evidence="10">BE</shortName>
    </alternativeName>
</protein>
<evidence type="ECO:0000259" key="12">
    <source>
        <dbReference type="SMART" id="SM00642"/>
    </source>
</evidence>
<evidence type="ECO:0000256" key="11">
    <source>
        <dbReference type="PIRSR" id="PIRSR000463-1"/>
    </source>
</evidence>
<evidence type="ECO:0000256" key="8">
    <source>
        <dbReference type="ARBA" id="ARBA00023056"/>
    </source>
</evidence>
<comment type="subunit">
    <text evidence="10">Monomer.</text>
</comment>
<proteinExistence type="inferred from homology"/>
<dbReference type="Gene3D" id="2.60.40.1180">
    <property type="entry name" value="Golgi alpha-mannosidase II"/>
    <property type="match status" value="1"/>
</dbReference>
<organism evidence="13 14">
    <name type="scientific">Bordetella hinzii</name>
    <dbReference type="NCBI Taxonomy" id="103855"/>
    <lineage>
        <taxon>Bacteria</taxon>
        <taxon>Pseudomonadati</taxon>
        <taxon>Pseudomonadota</taxon>
        <taxon>Betaproteobacteria</taxon>
        <taxon>Burkholderiales</taxon>
        <taxon>Alcaligenaceae</taxon>
        <taxon>Bordetella</taxon>
    </lineage>
</organism>
<dbReference type="InterPro" id="IPR006048">
    <property type="entry name" value="A-amylase/branching_C"/>
</dbReference>
<dbReference type="NCBIfam" id="TIGR01515">
    <property type="entry name" value="branching_enzym"/>
    <property type="match status" value="1"/>
</dbReference>
<evidence type="ECO:0000256" key="9">
    <source>
        <dbReference type="ARBA" id="ARBA00023277"/>
    </source>
</evidence>
<dbReference type="PANTHER" id="PTHR43651">
    <property type="entry name" value="1,4-ALPHA-GLUCAN-BRANCHING ENZYME"/>
    <property type="match status" value="1"/>
</dbReference>
<feature type="active site" description="Proton donor" evidence="10 11">
    <location>
        <position position="455"/>
    </location>
</feature>
<evidence type="ECO:0000313" key="13">
    <source>
        <dbReference type="EMBL" id="AZW18668.1"/>
    </source>
</evidence>
<dbReference type="AlphaFoldDB" id="A0AAN1S083"/>
<evidence type="ECO:0000256" key="3">
    <source>
        <dbReference type="ARBA" id="ARBA00004964"/>
    </source>
</evidence>
<evidence type="ECO:0000256" key="7">
    <source>
        <dbReference type="ARBA" id="ARBA00022679"/>
    </source>
</evidence>
<dbReference type="SUPFAM" id="SSF51011">
    <property type="entry name" value="Glycosyl hydrolase domain"/>
    <property type="match status" value="1"/>
</dbReference>
<evidence type="ECO:0000313" key="14">
    <source>
        <dbReference type="Proteomes" id="UP000282741"/>
    </source>
</evidence>
<dbReference type="Pfam" id="PF02806">
    <property type="entry name" value="Alpha-amylase_C"/>
    <property type="match status" value="1"/>
</dbReference>
<evidence type="ECO:0000256" key="5">
    <source>
        <dbReference type="ARBA" id="ARBA00022600"/>
    </source>
</evidence>
<dbReference type="PANTHER" id="PTHR43651:SF3">
    <property type="entry name" value="1,4-ALPHA-GLUCAN-BRANCHING ENZYME"/>
    <property type="match status" value="1"/>
</dbReference>
<evidence type="ECO:0000256" key="10">
    <source>
        <dbReference type="HAMAP-Rule" id="MF_00685"/>
    </source>
</evidence>
<dbReference type="NCBIfam" id="NF003811">
    <property type="entry name" value="PRK05402.1"/>
    <property type="match status" value="1"/>
</dbReference>
<dbReference type="GO" id="GO:0004553">
    <property type="term" value="F:hydrolase activity, hydrolyzing O-glycosyl compounds"/>
    <property type="evidence" value="ECO:0007669"/>
    <property type="project" value="InterPro"/>
</dbReference>